<organism evidence="2 3">
    <name type="scientific">Platanthera zijinensis</name>
    <dbReference type="NCBI Taxonomy" id="2320716"/>
    <lineage>
        <taxon>Eukaryota</taxon>
        <taxon>Viridiplantae</taxon>
        <taxon>Streptophyta</taxon>
        <taxon>Embryophyta</taxon>
        <taxon>Tracheophyta</taxon>
        <taxon>Spermatophyta</taxon>
        <taxon>Magnoliopsida</taxon>
        <taxon>Liliopsida</taxon>
        <taxon>Asparagales</taxon>
        <taxon>Orchidaceae</taxon>
        <taxon>Orchidoideae</taxon>
        <taxon>Orchideae</taxon>
        <taxon>Orchidinae</taxon>
        <taxon>Platanthera</taxon>
    </lineage>
</organism>
<evidence type="ECO:0000313" key="3">
    <source>
        <dbReference type="Proteomes" id="UP001418222"/>
    </source>
</evidence>
<dbReference type="EMBL" id="JBBWWQ010000010">
    <property type="protein sequence ID" value="KAK8937460.1"/>
    <property type="molecule type" value="Genomic_DNA"/>
</dbReference>
<gene>
    <name evidence="2" type="ORF">KSP39_PZI011984</name>
</gene>
<dbReference type="Proteomes" id="UP001418222">
    <property type="component" value="Unassembled WGS sequence"/>
</dbReference>
<reference evidence="2 3" key="1">
    <citation type="journal article" date="2022" name="Nat. Plants">
        <title>Genomes of leafy and leafless Platanthera orchids illuminate the evolution of mycoheterotrophy.</title>
        <authorList>
            <person name="Li M.H."/>
            <person name="Liu K.W."/>
            <person name="Li Z."/>
            <person name="Lu H.C."/>
            <person name="Ye Q.L."/>
            <person name="Zhang D."/>
            <person name="Wang J.Y."/>
            <person name="Li Y.F."/>
            <person name="Zhong Z.M."/>
            <person name="Liu X."/>
            <person name="Yu X."/>
            <person name="Liu D.K."/>
            <person name="Tu X.D."/>
            <person name="Liu B."/>
            <person name="Hao Y."/>
            <person name="Liao X.Y."/>
            <person name="Jiang Y.T."/>
            <person name="Sun W.H."/>
            <person name="Chen J."/>
            <person name="Chen Y.Q."/>
            <person name="Ai Y."/>
            <person name="Zhai J.W."/>
            <person name="Wu S.S."/>
            <person name="Zhou Z."/>
            <person name="Hsiao Y.Y."/>
            <person name="Wu W.L."/>
            <person name="Chen Y.Y."/>
            <person name="Lin Y.F."/>
            <person name="Hsu J.L."/>
            <person name="Li C.Y."/>
            <person name="Wang Z.W."/>
            <person name="Zhao X."/>
            <person name="Zhong W.Y."/>
            <person name="Ma X.K."/>
            <person name="Ma L."/>
            <person name="Huang J."/>
            <person name="Chen G.Z."/>
            <person name="Huang M.Z."/>
            <person name="Huang L."/>
            <person name="Peng D.H."/>
            <person name="Luo Y.B."/>
            <person name="Zou S.Q."/>
            <person name="Chen S.P."/>
            <person name="Lan S."/>
            <person name="Tsai W.C."/>
            <person name="Van de Peer Y."/>
            <person name="Liu Z.J."/>
        </authorList>
    </citation>
    <scope>NUCLEOTIDE SEQUENCE [LARGE SCALE GENOMIC DNA]</scope>
    <source>
        <strain evidence="2">Lor287</strain>
    </source>
</reference>
<feature type="compositionally biased region" description="Basic and acidic residues" evidence="1">
    <location>
        <begin position="9"/>
        <end position="22"/>
    </location>
</feature>
<feature type="region of interest" description="Disordered" evidence="1">
    <location>
        <begin position="141"/>
        <end position="169"/>
    </location>
</feature>
<accession>A0AAP0BGP6</accession>
<feature type="compositionally biased region" description="Polar residues" evidence="1">
    <location>
        <begin position="157"/>
        <end position="169"/>
    </location>
</feature>
<feature type="region of interest" description="Disordered" evidence="1">
    <location>
        <begin position="78"/>
        <end position="106"/>
    </location>
</feature>
<evidence type="ECO:0000313" key="2">
    <source>
        <dbReference type="EMBL" id="KAK8937460.1"/>
    </source>
</evidence>
<proteinExistence type="predicted"/>
<evidence type="ECO:0000256" key="1">
    <source>
        <dbReference type="SAM" id="MobiDB-lite"/>
    </source>
</evidence>
<feature type="compositionally biased region" description="Polar residues" evidence="1">
    <location>
        <begin position="85"/>
        <end position="106"/>
    </location>
</feature>
<keyword evidence="3" id="KW-1185">Reference proteome</keyword>
<protein>
    <submittedName>
        <fullName evidence="2">Uncharacterized protein</fullName>
    </submittedName>
</protein>
<feature type="region of interest" description="Disordered" evidence="1">
    <location>
        <begin position="1"/>
        <end position="34"/>
    </location>
</feature>
<sequence length="169" mass="19039">MTCYGQRSSPDKHRPIKSESGRRSSPSLTLRYPKSKPTIEMAPSCVASTGGRRRAWLTSRRWEKTFSLSSLPPGCRQMAYRRSRPSGQPISAWDDTSPNSKATSRTAVPELVSGAWAAWERRRFCKASTTCFCRRRNPHKCHRSSATLSGRWPPRTSRASRVQRQSPAG</sequence>
<dbReference type="AlphaFoldDB" id="A0AAP0BGP6"/>
<name>A0AAP0BGP6_9ASPA</name>
<comment type="caution">
    <text evidence="2">The sequence shown here is derived from an EMBL/GenBank/DDBJ whole genome shotgun (WGS) entry which is preliminary data.</text>
</comment>